<dbReference type="InterPro" id="IPR002762">
    <property type="entry name" value="CbiX-like"/>
</dbReference>
<name>A0ABP9RPG7_9ACTN</name>
<evidence type="ECO:0000256" key="2">
    <source>
        <dbReference type="ARBA" id="ARBA00023239"/>
    </source>
</evidence>
<gene>
    <name evidence="4" type="ORF">GCM10023322_22750</name>
</gene>
<feature type="compositionally biased region" description="Polar residues" evidence="3">
    <location>
        <begin position="43"/>
        <end position="56"/>
    </location>
</feature>
<feature type="compositionally biased region" description="Basic residues" evidence="3">
    <location>
        <begin position="86"/>
        <end position="97"/>
    </location>
</feature>
<evidence type="ECO:0000256" key="1">
    <source>
        <dbReference type="ARBA" id="ARBA00022723"/>
    </source>
</evidence>
<evidence type="ECO:0000313" key="5">
    <source>
        <dbReference type="Proteomes" id="UP001501570"/>
    </source>
</evidence>
<evidence type="ECO:0000313" key="4">
    <source>
        <dbReference type="EMBL" id="GAA5183449.1"/>
    </source>
</evidence>
<dbReference type="EMBL" id="BAABJQ010000005">
    <property type="protein sequence ID" value="GAA5183449.1"/>
    <property type="molecule type" value="Genomic_DNA"/>
</dbReference>
<protein>
    <recommendedName>
        <fullName evidence="6">Sirohydrochlorin ferrochelatase</fullName>
    </recommendedName>
</protein>
<keyword evidence="5" id="KW-1185">Reference proteome</keyword>
<proteinExistence type="predicted"/>
<dbReference type="InterPro" id="IPR050963">
    <property type="entry name" value="Sirohydro_Cobaltochel/CbiX"/>
</dbReference>
<comment type="caution">
    <text evidence="4">The sequence shown here is derived from an EMBL/GenBank/DDBJ whole genome shotgun (WGS) entry which is preliminary data.</text>
</comment>
<dbReference type="Proteomes" id="UP001501570">
    <property type="component" value="Unassembled WGS sequence"/>
</dbReference>
<dbReference type="SUPFAM" id="SSF53800">
    <property type="entry name" value="Chelatase"/>
    <property type="match status" value="1"/>
</dbReference>
<keyword evidence="1" id="KW-0479">Metal-binding</keyword>
<dbReference type="PANTHER" id="PTHR33542:SF5">
    <property type="entry name" value="FERROCHELATASE CHE1"/>
    <property type="match status" value="1"/>
</dbReference>
<reference evidence="5" key="1">
    <citation type="journal article" date="2019" name="Int. J. Syst. Evol. Microbiol.">
        <title>The Global Catalogue of Microorganisms (GCM) 10K type strain sequencing project: providing services to taxonomists for standard genome sequencing and annotation.</title>
        <authorList>
            <consortium name="The Broad Institute Genomics Platform"/>
            <consortium name="The Broad Institute Genome Sequencing Center for Infectious Disease"/>
            <person name="Wu L."/>
            <person name="Ma J."/>
        </authorList>
    </citation>
    <scope>NUCLEOTIDE SEQUENCE [LARGE SCALE GENOMIC DNA]</scope>
    <source>
        <strain evidence="5">JCM 18304</strain>
    </source>
</reference>
<dbReference type="Pfam" id="PF01903">
    <property type="entry name" value="CbiX"/>
    <property type="match status" value="2"/>
</dbReference>
<dbReference type="PANTHER" id="PTHR33542">
    <property type="entry name" value="SIROHYDROCHLORIN FERROCHELATASE, CHLOROPLASTIC"/>
    <property type="match status" value="1"/>
</dbReference>
<sequence>MSDEGTRLVLVAHGSRDARAARSTRGLARAVARRLAGDGTSGDGSSVEGSVPTSAATVAGPGPAMPGAGLALPVSPIPGGLAPAQGRRRLPRPRRPARPGTLAAGTLAAGSPVSAAFLDFSAPRLPDVLSAAAARGETTAIVVPLLLTAAYHGRVDVPADIERAVAAGARIDVGLGTVLGPVDGAVLDRRALDLMTAALIRRLDQTGALAGSDGILLAGAGSREDGALRTVDLVADALGTALGRPCRAGYASGSGPDTAAAFAALRADGARRIAVASYFLAPGLLHDRIVERARDAGAVGIAGPLGAAPEIARLVLLRAGAARVLDPVAA</sequence>
<evidence type="ECO:0000256" key="3">
    <source>
        <dbReference type="SAM" id="MobiDB-lite"/>
    </source>
</evidence>
<evidence type="ECO:0008006" key="6">
    <source>
        <dbReference type="Google" id="ProtNLM"/>
    </source>
</evidence>
<feature type="region of interest" description="Disordered" evidence="3">
    <location>
        <begin position="76"/>
        <end position="103"/>
    </location>
</feature>
<dbReference type="CDD" id="cd03416">
    <property type="entry name" value="CbiX_SirB_N"/>
    <property type="match status" value="1"/>
</dbReference>
<organism evidence="4 5">
    <name type="scientific">Rugosimonospora acidiphila</name>
    <dbReference type="NCBI Taxonomy" id="556531"/>
    <lineage>
        <taxon>Bacteria</taxon>
        <taxon>Bacillati</taxon>
        <taxon>Actinomycetota</taxon>
        <taxon>Actinomycetes</taxon>
        <taxon>Micromonosporales</taxon>
        <taxon>Micromonosporaceae</taxon>
        <taxon>Rugosimonospora</taxon>
    </lineage>
</organism>
<keyword evidence="2" id="KW-0456">Lyase</keyword>
<dbReference type="Gene3D" id="3.40.50.1400">
    <property type="match status" value="2"/>
</dbReference>
<accession>A0ABP9RPG7</accession>
<dbReference type="RefSeq" id="WP_345628712.1">
    <property type="nucleotide sequence ID" value="NZ_BAABJQ010000005.1"/>
</dbReference>
<feature type="region of interest" description="Disordered" evidence="3">
    <location>
        <begin position="34"/>
        <end position="62"/>
    </location>
</feature>